<comment type="caution">
    <text evidence="1">The sequence shown here is derived from an EMBL/GenBank/DDBJ whole genome shotgun (WGS) entry which is preliminary data.</text>
</comment>
<dbReference type="EMBL" id="LNYX01000029">
    <property type="protein sequence ID" value="KTD62534.1"/>
    <property type="molecule type" value="Genomic_DNA"/>
</dbReference>
<evidence type="ECO:0000313" key="1">
    <source>
        <dbReference type="EMBL" id="KTD62534.1"/>
    </source>
</evidence>
<name>A0A0W0Z1A9_LEGSP</name>
<accession>A0A0W0Z1A9</accession>
<sequence length="59" mass="6617">MRMFRFEVLYLPFTGFAAFFPVAVFFRIVVTAAVNIGRTNLLQGCLKLLGRQNQFGDGG</sequence>
<organism evidence="1 2">
    <name type="scientific">Legionella spiritensis</name>
    <dbReference type="NCBI Taxonomy" id="452"/>
    <lineage>
        <taxon>Bacteria</taxon>
        <taxon>Pseudomonadati</taxon>
        <taxon>Pseudomonadota</taxon>
        <taxon>Gammaproteobacteria</taxon>
        <taxon>Legionellales</taxon>
        <taxon>Legionellaceae</taxon>
        <taxon>Legionella</taxon>
    </lineage>
</organism>
<proteinExistence type="predicted"/>
<evidence type="ECO:0000313" key="2">
    <source>
        <dbReference type="Proteomes" id="UP000054877"/>
    </source>
</evidence>
<dbReference type="Proteomes" id="UP000054877">
    <property type="component" value="Unassembled WGS sequence"/>
</dbReference>
<gene>
    <name evidence="1" type="ORF">Lspi_1746</name>
</gene>
<keyword evidence="2" id="KW-1185">Reference proteome</keyword>
<dbReference type="STRING" id="452.Lspi_1746"/>
<reference evidence="1 2" key="1">
    <citation type="submission" date="2015-11" db="EMBL/GenBank/DDBJ databases">
        <title>Genomic analysis of 38 Legionella species identifies large and diverse effector repertoires.</title>
        <authorList>
            <person name="Burstein D."/>
            <person name="Amaro F."/>
            <person name="Zusman T."/>
            <person name="Lifshitz Z."/>
            <person name="Cohen O."/>
            <person name="Gilbert J.A."/>
            <person name="Pupko T."/>
            <person name="Shuman H.A."/>
            <person name="Segal G."/>
        </authorList>
    </citation>
    <scope>NUCLEOTIDE SEQUENCE [LARGE SCALE GENOMIC DNA]</scope>
    <source>
        <strain evidence="1 2">Mt.St.Helens-9</strain>
    </source>
</reference>
<protein>
    <submittedName>
        <fullName evidence="1">Uncharacterized protein</fullName>
    </submittedName>
</protein>
<dbReference type="AlphaFoldDB" id="A0A0W0Z1A9"/>